<sequence>MAEYKVVLCLRSAILFLLASGALSATFTVTNSCGYTVWPGVLSSAGTAALGTTGFVLSPGESRNLDVPASWSGRLWGRTLCSTTPPLAPSPAPPATAAPPRRSAPEAAPLRLPPSRSSPSMAAAGWTSTTSASSTGTTCRCWWCRMAGRAETARPRDAWSTSTARARRPQSGRRRVCGRQRWRGVQERFQKSSGKNPEAAGLPAAAGLPMVSSDGMVFLSGEQISKASPPVMLRISILPLALAVVLLVSLLQLLLLSF</sequence>
<feature type="region of interest" description="Disordered" evidence="1">
    <location>
        <begin position="154"/>
        <end position="201"/>
    </location>
</feature>
<dbReference type="InterPro" id="IPR037176">
    <property type="entry name" value="Osmotin/thaumatin-like_sf"/>
</dbReference>
<feature type="compositionally biased region" description="Low complexity" evidence="1">
    <location>
        <begin position="98"/>
        <end position="136"/>
    </location>
</feature>
<dbReference type="InterPro" id="IPR001938">
    <property type="entry name" value="Thaumatin"/>
</dbReference>
<dbReference type="Pfam" id="PF00314">
    <property type="entry name" value="Thaumatin"/>
    <property type="match status" value="1"/>
</dbReference>
<dbReference type="AlphaFoldDB" id="A0A6V7PXL8"/>
<dbReference type="SMART" id="SM00205">
    <property type="entry name" value="THN"/>
    <property type="match status" value="1"/>
</dbReference>
<evidence type="ECO:0000256" key="1">
    <source>
        <dbReference type="SAM" id="MobiDB-lite"/>
    </source>
</evidence>
<dbReference type="PROSITE" id="PS51367">
    <property type="entry name" value="THAUMATIN_2"/>
    <property type="match status" value="1"/>
</dbReference>
<reference evidence="4" key="1">
    <citation type="submission" date="2020-07" db="EMBL/GenBank/DDBJ databases">
        <authorList>
            <person name="Lin J."/>
        </authorList>
    </citation>
    <scope>NUCLEOTIDE SEQUENCE</scope>
</reference>
<dbReference type="PANTHER" id="PTHR31048">
    <property type="entry name" value="OS03G0233200 PROTEIN"/>
    <property type="match status" value="1"/>
</dbReference>
<dbReference type="Gene3D" id="2.60.110.10">
    <property type="entry name" value="Thaumatin"/>
    <property type="match status" value="1"/>
</dbReference>
<evidence type="ECO:0008006" key="5">
    <source>
        <dbReference type="Google" id="ProtNLM"/>
    </source>
</evidence>
<organism evidence="4">
    <name type="scientific">Ananas comosus var. bracteatus</name>
    <name type="common">red pineapple</name>
    <dbReference type="NCBI Taxonomy" id="296719"/>
    <lineage>
        <taxon>Eukaryota</taxon>
        <taxon>Viridiplantae</taxon>
        <taxon>Streptophyta</taxon>
        <taxon>Embryophyta</taxon>
        <taxon>Tracheophyta</taxon>
        <taxon>Spermatophyta</taxon>
        <taxon>Magnoliopsida</taxon>
        <taxon>Liliopsida</taxon>
        <taxon>Poales</taxon>
        <taxon>Bromeliaceae</taxon>
        <taxon>Bromelioideae</taxon>
        <taxon>Ananas</taxon>
    </lineage>
</organism>
<keyword evidence="2" id="KW-0812">Transmembrane</keyword>
<feature type="transmembrane region" description="Helical" evidence="2">
    <location>
        <begin position="231"/>
        <end position="256"/>
    </location>
</feature>
<keyword evidence="2" id="KW-0472">Membrane</keyword>
<evidence type="ECO:0000256" key="3">
    <source>
        <dbReference type="SAM" id="SignalP"/>
    </source>
</evidence>
<feature type="region of interest" description="Disordered" evidence="1">
    <location>
        <begin position="86"/>
        <end position="136"/>
    </location>
</feature>
<name>A0A6V7PXL8_ANACO</name>
<gene>
    <name evidence="4" type="ORF">CB5_LOCUS18823</name>
</gene>
<accession>A0A6V7PXL8</accession>
<keyword evidence="2" id="KW-1133">Transmembrane helix</keyword>
<dbReference type="SUPFAM" id="SSF49870">
    <property type="entry name" value="Osmotin, thaumatin-like protein"/>
    <property type="match status" value="1"/>
</dbReference>
<proteinExistence type="predicted"/>
<dbReference type="EMBL" id="LR862153">
    <property type="protein sequence ID" value="CAD1835612.1"/>
    <property type="molecule type" value="Genomic_DNA"/>
</dbReference>
<feature type="signal peptide" evidence="3">
    <location>
        <begin position="1"/>
        <end position="24"/>
    </location>
</feature>
<protein>
    <recommendedName>
        <fullName evidence="5">Thaumatin-like protein 1</fullName>
    </recommendedName>
</protein>
<feature type="compositionally biased region" description="Basic residues" evidence="1">
    <location>
        <begin position="165"/>
        <end position="182"/>
    </location>
</feature>
<feature type="compositionally biased region" description="Pro residues" evidence="1">
    <location>
        <begin position="86"/>
        <end position="97"/>
    </location>
</feature>
<evidence type="ECO:0000313" key="4">
    <source>
        <dbReference type="EMBL" id="CAD1835612.1"/>
    </source>
</evidence>
<feature type="chain" id="PRO_5028323300" description="Thaumatin-like protein 1" evidence="3">
    <location>
        <begin position="25"/>
        <end position="258"/>
    </location>
</feature>
<keyword evidence="3" id="KW-0732">Signal</keyword>
<evidence type="ECO:0000256" key="2">
    <source>
        <dbReference type="SAM" id="Phobius"/>
    </source>
</evidence>